<dbReference type="KEGG" id="slac:SKTS_24080"/>
<gene>
    <name evidence="2" type="ORF">SKTS_24080</name>
</gene>
<name>A0A6F8VEZ7_9PROT</name>
<keyword evidence="3" id="KW-1185">Reference proteome</keyword>
<evidence type="ECO:0000256" key="1">
    <source>
        <dbReference type="SAM" id="SignalP"/>
    </source>
</evidence>
<keyword evidence="1" id="KW-0732">Signal</keyword>
<organism evidence="2 3">
    <name type="scientific">Sulfurimicrobium lacus</name>
    <dbReference type="NCBI Taxonomy" id="2715678"/>
    <lineage>
        <taxon>Bacteria</taxon>
        <taxon>Pseudomonadati</taxon>
        <taxon>Pseudomonadota</taxon>
        <taxon>Betaproteobacteria</taxon>
        <taxon>Nitrosomonadales</taxon>
        <taxon>Sulfuricellaceae</taxon>
        <taxon>Sulfurimicrobium</taxon>
    </lineage>
</organism>
<feature type="signal peptide" evidence="1">
    <location>
        <begin position="1"/>
        <end position="36"/>
    </location>
</feature>
<reference evidence="3" key="1">
    <citation type="submission" date="2020-03" db="EMBL/GenBank/DDBJ databases">
        <title>Complete genome sequence of sulfur-oxidizing bacterium skT11.</title>
        <authorList>
            <person name="Kanda M."/>
            <person name="Kojima H."/>
            <person name="Fukui M."/>
        </authorList>
    </citation>
    <scope>NUCLEOTIDE SEQUENCE [LARGE SCALE GENOMIC DNA]</scope>
    <source>
        <strain evidence="3">skT11</strain>
    </source>
</reference>
<accession>A0A6F8VEZ7</accession>
<feature type="chain" id="PRO_5026036668" description="Lipoprotein" evidence="1">
    <location>
        <begin position="37"/>
        <end position="403"/>
    </location>
</feature>
<dbReference type="AlphaFoldDB" id="A0A6F8VEZ7"/>
<evidence type="ECO:0000313" key="3">
    <source>
        <dbReference type="Proteomes" id="UP000502260"/>
    </source>
</evidence>
<dbReference type="EMBL" id="AP022853">
    <property type="protein sequence ID" value="BCB27522.1"/>
    <property type="molecule type" value="Genomic_DNA"/>
</dbReference>
<dbReference type="Proteomes" id="UP000502260">
    <property type="component" value="Chromosome"/>
</dbReference>
<evidence type="ECO:0000313" key="2">
    <source>
        <dbReference type="EMBL" id="BCB27522.1"/>
    </source>
</evidence>
<protein>
    <recommendedName>
        <fullName evidence="4">Lipoprotein</fullName>
    </recommendedName>
</protein>
<evidence type="ECO:0008006" key="4">
    <source>
        <dbReference type="Google" id="ProtNLM"/>
    </source>
</evidence>
<proteinExistence type="predicted"/>
<sequence>MVFKRKNKAKLAPLVRVPAWRKLLMAVALLAAGCSAGTGSGGYREAGQIVSMPPKPDKVDPRALAATCSYTGLYGVALESCVRLLAAKLPPFDPTKPDHFGELYSPQKYYECKLKNPSNLGCEEFALRRPENPEYWPYPGVPKPKWPEAPKKSVYRAGMDGKEYFDALCKAEAGEFIYRTVENVEGIHVIRPRARQEGDKGMDDRYVIEDPYANAYSDIATEPEFYFVGPKRDIPIWSNSAKIDIAKIGRYRYIESAAIASPPLTVQQSFYDWSYATPMPEGSIVARYYGYDTKERETMKKEYADKAMSRYGYTWRGISRPHDRELGVAGSELAAVDLTTGEILGIRRGFRFSATRDNRRVNWLRGSVCPNHAPIDPGPINGGFILKVLKPSQTIFEQKEMNK</sequence>
<dbReference type="PROSITE" id="PS51257">
    <property type="entry name" value="PROKAR_LIPOPROTEIN"/>
    <property type="match status" value="1"/>
</dbReference>